<feature type="region of interest" description="Disordered" evidence="1">
    <location>
        <begin position="1"/>
        <end position="41"/>
    </location>
</feature>
<proteinExistence type="predicted"/>
<sequence length="483" mass="53391">MSSRTQDRFDMETVGVLGGGARRGDRREKKGRKASSAESFASSPISADVARSALRQILKTKAIRKLLDFIARWQIRSHVTITDKPEDAQGTDFLLRHARPQIVATIESDRRSSSSGESSRCNKYGLMMTAEGRDVIVKDVRTLFDTGSPNNFIYRATLDKLGKIKEYPLPPKQVKAYIGALHGDDDKCITPKSFVRLPIWNDQIKLSVVVDLKILELQGELGGFQIILGEKFIGDNGDEKLLGSVRQANIVAPSSTASGNDFVAHLRRIKTSKAKSTYLNVLKQINKGADILGAEQEAISEARDREQREEDRRRYADTHGWETSLNVSIPPTMQLQSISTLYSSPIQFSAYGYHIEPQIASPFARSVVQQQQFQGSAAQLPNASAKNQNNPYYKSATVQQTAEHSLNQMSDHPADWQSQKTGTWQSHSTTASSAQYTQSSRQSTASSMSTAPSVESARLPAKGGRFASGVWRIPGGVRRESRK</sequence>
<dbReference type="HOGENOM" id="CLU_565110_0_0_1"/>
<evidence type="ECO:0000313" key="2">
    <source>
        <dbReference type="EMBL" id="KIM99880.1"/>
    </source>
</evidence>
<feature type="region of interest" description="Disordered" evidence="1">
    <location>
        <begin position="399"/>
        <end position="483"/>
    </location>
</feature>
<feature type="compositionally biased region" description="Low complexity" evidence="1">
    <location>
        <begin position="423"/>
        <end position="451"/>
    </location>
</feature>
<dbReference type="Proteomes" id="UP000054321">
    <property type="component" value="Unassembled WGS sequence"/>
</dbReference>
<reference evidence="2 3" key="1">
    <citation type="submission" date="2014-04" db="EMBL/GenBank/DDBJ databases">
        <authorList>
            <consortium name="DOE Joint Genome Institute"/>
            <person name="Kuo A."/>
            <person name="Martino E."/>
            <person name="Perotto S."/>
            <person name="Kohler A."/>
            <person name="Nagy L.G."/>
            <person name="Floudas D."/>
            <person name="Copeland A."/>
            <person name="Barry K.W."/>
            <person name="Cichocki N."/>
            <person name="Veneault-Fourrey C."/>
            <person name="LaButti K."/>
            <person name="Lindquist E.A."/>
            <person name="Lipzen A."/>
            <person name="Lundell T."/>
            <person name="Morin E."/>
            <person name="Murat C."/>
            <person name="Sun H."/>
            <person name="Tunlid A."/>
            <person name="Henrissat B."/>
            <person name="Grigoriev I.V."/>
            <person name="Hibbett D.S."/>
            <person name="Martin F."/>
            <person name="Nordberg H.P."/>
            <person name="Cantor M.N."/>
            <person name="Hua S.X."/>
        </authorList>
    </citation>
    <scope>NUCLEOTIDE SEQUENCE [LARGE SCALE GENOMIC DNA]</scope>
    <source>
        <strain evidence="2 3">Zn</strain>
    </source>
</reference>
<evidence type="ECO:0000256" key="1">
    <source>
        <dbReference type="SAM" id="MobiDB-lite"/>
    </source>
</evidence>
<feature type="compositionally biased region" description="Basic and acidic residues" evidence="1">
    <location>
        <begin position="1"/>
        <end position="11"/>
    </location>
</feature>
<dbReference type="OrthoDB" id="3551302at2759"/>
<feature type="compositionally biased region" description="Polar residues" evidence="1">
    <location>
        <begin position="399"/>
        <end position="422"/>
    </location>
</feature>
<dbReference type="InParanoid" id="A0A0C3GUW1"/>
<gene>
    <name evidence="2" type="ORF">OIDMADRAFT_30260</name>
</gene>
<evidence type="ECO:0000313" key="3">
    <source>
        <dbReference type="Proteomes" id="UP000054321"/>
    </source>
</evidence>
<dbReference type="EMBL" id="KN832878">
    <property type="protein sequence ID" value="KIM99880.1"/>
    <property type="molecule type" value="Genomic_DNA"/>
</dbReference>
<name>A0A0C3GUW1_OIDMZ</name>
<evidence type="ECO:0008006" key="4">
    <source>
        <dbReference type="Google" id="ProtNLM"/>
    </source>
</evidence>
<keyword evidence="3" id="KW-1185">Reference proteome</keyword>
<organism evidence="2 3">
    <name type="scientific">Oidiodendron maius (strain Zn)</name>
    <dbReference type="NCBI Taxonomy" id="913774"/>
    <lineage>
        <taxon>Eukaryota</taxon>
        <taxon>Fungi</taxon>
        <taxon>Dikarya</taxon>
        <taxon>Ascomycota</taxon>
        <taxon>Pezizomycotina</taxon>
        <taxon>Leotiomycetes</taxon>
        <taxon>Leotiomycetes incertae sedis</taxon>
        <taxon>Myxotrichaceae</taxon>
        <taxon>Oidiodendron</taxon>
    </lineage>
</organism>
<reference evidence="3" key="2">
    <citation type="submission" date="2015-01" db="EMBL/GenBank/DDBJ databases">
        <title>Evolutionary Origins and Diversification of the Mycorrhizal Mutualists.</title>
        <authorList>
            <consortium name="DOE Joint Genome Institute"/>
            <consortium name="Mycorrhizal Genomics Consortium"/>
            <person name="Kohler A."/>
            <person name="Kuo A."/>
            <person name="Nagy L.G."/>
            <person name="Floudas D."/>
            <person name="Copeland A."/>
            <person name="Barry K.W."/>
            <person name="Cichocki N."/>
            <person name="Veneault-Fourrey C."/>
            <person name="LaButti K."/>
            <person name="Lindquist E.A."/>
            <person name="Lipzen A."/>
            <person name="Lundell T."/>
            <person name="Morin E."/>
            <person name="Murat C."/>
            <person name="Riley R."/>
            <person name="Ohm R."/>
            <person name="Sun H."/>
            <person name="Tunlid A."/>
            <person name="Henrissat B."/>
            <person name="Grigoriev I.V."/>
            <person name="Hibbett D.S."/>
            <person name="Martin F."/>
        </authorList>
    </citation>
    <scope>NUCLEOTIDE SEQUENCE [LARGE SCALE GENOMIC DNA]</scope>
    <source>
        <strain evidence="3">Zn</strain>
    </source>
</reference>
<dbReference type="AlphaFoldDB" id="A0A0C3GUW1"/>
<protein>
    <recommendedName>
        <fullName evidence="4">Peptidase A2 domain-containing protein</fullName>
    </recommendedName>
</protein>
<accession>A0A0C3GUW1</accession>
<dbReference type="CDD" id="cd00303">
    <property type="entry name" value="retropepsin_like"/>
    <property type="match status" value="1"/>
</dbReference>